<gene>
    <name evidence="1" type="ORF">GCM10007878_03580</name>
</gene>
<proteinExistence type="predicted"/>
<organism evidence="1 2">
    <name type="scientific">Marinospirillum insulare</name>
    <dbReference type="NCBI Taxonomy" id="217169"/>
    <lineage>
        <taxon>Bacteria</taxon>
        <taxon>Pseudomonadati</taxon>
        <taxon>Pseudomonadota</taxon>
        <taxon>Gammaproteobacteria</taxon>
        <taxon>Oceanospirillales</taxon>
        <taxon>Oceanospirillaceae</taxon>
        <taxon>Marinospirillum</taxon>
    </lineage>
</organism>
<name>A0ABQ5ZV75_9GAMM</name>
<protein>
    <submittedName>
        <fullName evidence="1">Uncharacterized protein</fullName>
    </submittedName>
</protein>
<keyword evidence="2" id="KW-1185">Reference proteome</keyword>
<dbReference type="RefSeq" id="WP_027850313.1">
    <property type="nucleotide sequence ID" value="NZ_BSOR01000006.1"/>
</dbReference>
<dbReference type="EMBL" id="BSOR01000006">
    <property type="protein sequence ID" value="GLR62923.1"/>
    <property type="molecule type" value="Genomic_DNA"/>
</dbReference>
<accession>A0ABQ5ZV75</accession>
<comment type="caution">
    <text evidence="1">The sequence shown here is derived from an EMBL/GenBank/DDBJ whole genome shotgun (WGS) entry which is preliminary data.</text>
</comment>
<sequence>MNDEQLSRTLQSVGQACFVRFFGEFSSNALSREDIVEKLRAETDYTEGSCISRTGHARSIINAGRAEAALKIIVSSDSPRVSEKTRKDALQWIQKINS</sequence>
<dbReference type="Proteomes" id="UP001156682">
    <property type="component" value="Unassembled WGS sequence"/>
</dbReference>
<evidence type="ECO:0000313" key="2">
    <source>
        <dbReference type="Proteomes" id="UP001156682"/>
    </source>
</evidence>
<evidence type="ECO:0000313" key="1">
    <source>
        <dbReference type="EMBL" id="GLR62923.1"/>
    </source>
</evidence>
<reference evidence="2" key="1">
    <citation type="journal article" date="2019" name="Int. J. Syst. Evol. Microbiol.">
        <title>The Global Catalogue of Microorganisms (GCM) 10K type strain sequencing project: providing services to taxonomists for standard genome sequencing and annotation.</title>
        <authorList>
            <consortium name="The Broad Institute Genomics Platform"/>
            <consortium name="The Broad Institute Genome Sequencing Center for Infectious Disease"/>
            <person name="Wu L."/>
            <person name="Ma J."/>
        </authorList>
    </citation>
    <scope>NUCLEOTIDE SEQUENCE [LARGE SCALE GENOMIC DNA]</scope>
    <source>
        <strain evidence="2">NBRC 100033</strain>
    </source>
</reference>